<evidence type="ECO:0000256" key="1">
    <source>
        <dbReference type="SAM" id="MobiDB-lite"/>
    </source>
</evidence>
<dbReference type="InterPro" id="IPR023233">
    <property type="entry name" value="Herpes_MCP_upper_sf"/>
</dbReference>
<sequence>MMCADHQRADTDHGGHQQKTAECSSGGMVEQVSGDTRPRWGTDHYHQGKPLVILKIFYFRVLQSCPTGTCCQHRPSLYLLLVLKLTLVSTACAQHQPQLLSIISGCGRWLLHLPLLLSGD</sequence>
<dbReference type="AlphaFoldDB" id="A0A7J7WDA1"/>
<feature type="region of interest" description="Disordered" evidence="1">
    <location>
        <begin position="1"/>
        <end position="21"/>
    </location>
</feature>
<dbReference type="EMBL" id="JACAGB010000011">
    <property type="protein sequence ID" value="KAF6335343.1"/>
    <property type="molecule type" value="Genomic_DNA"/>
</dbReference>
<keyword evidence="3" id="KW-1185">Reference proteome</keyword>
<organism evidence="2 3">
    <name type="scientific">Pipistrellus kuhlii</name>
    <name type="common">Kuhl's pipistrelle</name>
    <dbReference type="NCBI Taxonomy" id="59472"/>
    <lineage>
        <taxon>Eukaryota</taxon>
        <taxon>Metazoa</taxon>
        <taxon>Chordata</taxon>
        <taxon>Craniata</taxon>
        <taxon>Vertebrata</taxon>
        <taxon>Euteleostomi</taxon>
        <taxon>Mammalia</taxon>
        <taxon>Eutheria</taxon>
        <taxon>Laurasiatheria</taxon>
        <taxon>Chiroptera</taxon>
        <taxon>Yangochiroptera</taxon>
        <taxon>Vespertilionidae</taxon>
        <taxon>Pipistrellus</taxon>
    </lineage>
</organism>
<dbReference type="SUPFAM" id="SSF103417">
    <property type="entry name" value="Major capsid protein VP5"/>
    <property type="match status" value="1"/>
</dbReference>
<proteinExistence type="predicted"/>
<dbReference type="Proteomes" id="UP000558488">
    <property type="component" value="Unassembled WGS sequence"/>
</dbReference>
<reference evidence="2 3" key="1">
    <citation type="journal article" date="2020" name="Nature">
        <title>Six reference-quality genomes reveal evolution of bat adaptations.</title>
        <authorList>
            <person name="Jebb D."/>
            <person name="Huang Z."/>
            <person name="Pippel M."/>
            <person name="Hughes G.M."/>
            <person name="Lavrichenko K."/>
            <person name="Devanna P."/>
            <person name="Winkler S."/>
            <person name="Jermiin L.S."/>
            <person name="Skirmuntt E.C."/>
            <person name="Katzourakis A."/>
            <person name="Burkitt-Gray L."/>
            <person name="Ray D.A."/>
            <person name="Sullivan K.A.M."/>
            <person name="Roscito J.G."/>
            <person name="Kirilenko B.M."/>
            <person name="Davalos L.M."/>
            <person name="Corthals A.P."/>
            <person name="Power M.L."/>
            <person name="Jones G."/>
            <person name="Ransome R.D."/>
            <person name="Dechmann D.K.N."/>
            <person name="Locatelli A.G."/>
            <person name="Puechmaille S.J."/>
            <person name="Fedrigo O."/>
            <person name="Jarvis E.D."/>
            <person name="Hiller M."/>
            <person name="Vernes S.C."/>
            <person name="Myers E.W."/>
            <person name="Teeling E.C."/>
        </authorList>
    </citation>
    <scope>NUCLEOTIDE SEQUENCE [LARGE SCALE GENOMIC DNA]</scope>
    <source>
        <strain evidence="2">MPipKuh1</strain>
        <tissue evidence="2">Flight muscle</tissue>
    </source>
</reference>
<evidence type="ECO:0000313" key="2">
    <source>
        <dbReference type="EMBL" id="KAF6335343.1"/>
    </source>
</evidence>
<protein>
    <submittedName>
        <fullName evidence="2">Uncharacterized protein</fullName>
    </submittedName>
</protein>
<feature type="compositionally biased region" description="Basic and acidic residues" evidence="1">
    <location>
        <begin position="1"/>
        <end position="15"/>
    </location>
</feature>
<accession>A0A7J7WDA1</accession>
<gene>
    <name evidence="2" type="ORF">mPipKuh1_008026</name>
</gene>
<name>A0A7J7WDA1_PIPKU</name>
<comment type="caution">
    <text evidence="2">The sequence shown here is derived from an EMBL/GenBank/DDBJ whole genome shotgun (WGS) entry which is preliminary data.</text>
</comment>
<evidence type="ECO:0000313" key="3">
    <source>
        <dbReference type="Proteomes" id="UP000558488"/>
    </source>
</evidence>